<sequence>MIPEIDFLPASYREVRRRHRNRIWRRTIVLIFLTLVTLSTVRQREIQHQLQTKKEALEKRAQLMNDQLEDPTQLTLQIQQTDIRADLLAGLQLDESPAQLLNMISHALPEYVSLNEFQFTFEKVFVKEDAQTKKSPSKKTEDELPELVDLKQLQGLHARENLVINLQGISPDHLSISRYMSNLDQMGVFREIDLIQSNETMFEGQPLRVFRLRMVVNSPGMYVPKINAHYTAGLDPWITAGGLFYE</sequence>
<evidence type="ECO:0000313" key="1">
    <source>
        <dbReference type="EMBL" id="QDT94557.1"/>
    </source>
</evidence>
<organism evidence="1 2">
    <name type="scientific">Gimesia algae</name>
    <dbReference type="NCBI Taxonomy" id="2527971"/>
    <lineage>
        <taxon>Bacteria</taxon>
        <taxon>Pseudomonadati</taxon>
        <taxon>Planctomycetota</taxon>
        <taxon>Planctomycetia</taxon>
        <taxon>Planctomycetales</taxon>
        <taxon>Planctomycetaceae</taxon>
        <taxon>Gimesia</taxon>
    </lineage>
</organism>
<gene>
    <name evidence="1" type="ORF">Pan161_62530</name>
</gene>
<proteinExistence type="predicted"/>
<accession>A0A517VNF4</accession>
<evidence type="ECO:0000313" key="2">
    <source>
        <dbReference type="Proteomes" id="UP000316855"/>
    </source>
</evidence>
<dbReference type="InterPro" id="IPR007813">
    <property type="entry name" value="PilN"/>
</dbReference>
<dbReference type="EMBL" id="CP036343">
    <property type="protein sequence ID" value="QDT94557.1"/>
    <property type="molecule type" value="Genomic_DNA"/>
</dbReference>
<protein>
    <submittedName>
        <fullName evidence="1">Fimbrial assembly protein (PilN)</fullName>
    </submittedName>
</protein>
<reference evidence="1 2" key="1">
    <citation type="submission" date="2019-02" db="EMBL/GenBank/DDBJ databases">
        <title>Deep-cultivation of Planctomycetes and their phenomic and genomic characterization uncovers novel biology.</title>
        <authorList>
            <person name="Wiegand S."/>
            <person name="Jogler M."/>
            <person name="Boedeker C."/>
            <person name="Pinto D."/>
            <person name="Vollmers J."/>
            <person name="Rivas-Marin E."/>
            <person name="Kohn T."/>
            <person name="Peeters S.H."/>
            <person name="Heuer A."/>
            <person name="Rast P."/>
            <person name="Oberbeckmann S."/>
            <person name="Bunk B."/>
            <person name="Jeske O."/>
            <person name="Meyerdierks A."/>
            <person name="Storesund J.E."/>
            <person name="Kallscheuer N."/>
            <person name="Luecker S."/>
            <person name="Lage O.M."/>
            <person name="Pohl T."/>
            <person name="Merkel B.J."/>
            <person name="Hornburger P."/>
            <person name="Mueller R.-W."/>
            <person name="Bruemmer F."/>
            <person name="Labrenz M."/>
            <person name="Spormann A.M."/>
            <person name="Op den Camp H."/>
            <person name="Overmann J."/>
            <person name="Amann R."/>
            <person name="Jetten M.S.M."/>
            <person name="Mascher T."/>
            <person name="Medema M.H."/>
            <person name="Devos D.P."/>
            <person name="Kaster A.-K."/>
            <person name="Ovreas L."/>
            <person name="Rohde M."/>
            <person name="Galperin M.Y."/>
            <person name="Jogler C."/>
        </authorList>
    </citation>
    <scope>NUCLEOTIDE SEQUENCE [LARGE SCALE GENOMIC DNA]</scope>
    <source>
        <strain evidence="1 2">Pan161</strain>
    </source>
</reference>
<dbReference type="Proteomes" id="UP000316855">
    <property type="component" value="Chromosome"/>
</dbReference>
<dbReference type="OrthoDB" id="290633at2"/>
<keyword evidence="2" id="KW-1185">Reference proteome</keyword>
<dbReference type="AlphaFoldDB" id="A0A517VNF4"/>
<name>A0A517VNF4_9PLAN</name>
<dbReference type="KEGG" id="gax:Pan161_62530"/>
<dbReference type="RefSeq" id="WP_145232437.1">
    <property type="nucleotide sequence ID" value="NZ_CP036343.1"/>
</dbReference>
<dbReference type="Pfam" id="PF05137">
    <property type="entry name" value="PilN"/>
    <property type="match status" value="1"/>
</dbReference>